<dbReference type="Proteomes" id="UP000002059">
    <property type="component" value="Partially assembled WGS sequence"/>
</dbReference>
<evidence type="ECO:0000313" key="1">
    <source>
        <dbReference type="EMBL" id="EEH35509.2"/>
    </source>
</evidence>
<gene>
    <name evidence="1" type="ORF">PAAG_06556</name>
</gene>
<evidence type="ECO:0000313" key="2">
    <source>
        <dbReference type="Proteomes" id="UP000002059"/>
    </source>
</evidence>
<keyword evidence="2" id="KW-1185">Reference proteome</keyword>
<dbReference type="AlphaFoldDB" id="C1H715"/>
<dbReference type="OMA" id="QIMSWRE"/>
<name>C1H715_PARBA</name>
<dbReference type="RefSeq" id="XP_002791386.2">
    <property type="nucleotide sequence ID" value="XM_002791340.2"/>
</dbReference>
<dbReference type="EMBL" id="KN294010">
    <property type="protein sequence ID" value="EEH35509.2"/>
    <property type="molecule type" value="Genomic_DNA"/>
</dbReference>
<sequence length="246" mass="27377">MLSSQIMSWRELIEQLEAISATLVPLLALDLPQLFPENSLSCLTEESCELIIPDTRFRVWLSTNSYAFAKPTMGHRQLQGFLDLRLSGARAGTDRGVVNTLPSQLFPPLPNGSHRISRSINRGVIARLPHGACVVSANKMFALGKLADAGVLIPRMLHNHFDPPPLRDNQVLIIQGVEATVTIKVAFPTVKMAELDKGALQLDQFEMNSEEIADLLPEHVDRELLEAFFWRSTPEIYALGTLEHCE</sequence>
<organism evidence="1 2">
    <name type="scientific">Paracoccidioides lutzii (strain ATCC MYA-826 / Pb01)</name>
    <name type="common">Paracoccidioides brasiliensis</name>
    <dbReference type="NCBI Taxonomy" id="502779"/>
    <lineage>
        <taxon>Eukaryota</taxon>
        <taxon>Fungi</taxon>
        <taxon>Dikarya</taxon>
        <taxon>Ascomycota</taxon>
        <taxon>Pezizomycotina</taxon>
        <taxon>Eurotiomycetes</taxon>
        <taxon>Eurotiomycetidae</taxon>
        <taxon>Onygenales</taxon>
        <taxon>Ajellomycetaceae</taxon>
        <taxon>Paracoccidioides</taxon>
    </lineage>
</organism>
<dbReference type="HOGENOM" id="CLU_1129379_0_0_1"/>
<dbReference type="eggNOG" id="ENOG502T6JU">
    <property type="taxonomic scope" value="Eukaryota"/>
</dbReference>
<protein>
    <submittedName>
        <fullName evidence="1">Uncharacterized protein</fullName>
    </submittedName>
</protein>
<dbReference type="VEuPathDB" id="FungiDB:PAAG_06556"/>
<dbReference type="OrthoDB" id="4204487at2759"/>
<proteinExistence type="predicted"/>
<reference evidence="1 2" key="1">
    <citation type="journal article" date="2011" name="PLoS Genet.">
        <title>Comparative genomic analysis of human fungal pathogens causing paracoccidioidomycosis.</title>
        <authorList>
            <person name="Desjardins C.A."/>
            <person name="Champion M.D."/>
            <person name="Holder J.W."/>
            <person name="Muszewska A."/>
            <person name="Goldberg J."/>
            <person name="Bailao A.M."/>
            <person name="Brigido M.M."/>
            <person name="Ferreira M.E."/>
            <person name="Garcia A.M."/>
            <person name="Grynberg M."/>
            <person name="Gujja S."/>
            <person name="Heiman D.I."/>
            <person name="Henn M.R."/>
            <person name="Kodira C.D."/>
            <person name="Leon-Narvaez H."/>
            <person name="Longo L.V."/>
            <person name="Ma L.J."/>
            <person name="Malavazi I."/>
            <person name="Matsuo A.L."/>
            <person name="Morais F.V."/>
            <person name="Pereira M."/>
            <person name="Rodriguez-Brito S."/>
            <person name="Sakthikumar S."/>
            <person name="Salem-Izacc S.M."/>
            <person name="Sykes S.M."/>
            <person name="Teixeira M.M."/>
            <person name="Vallejo M.C."/>
            <person name="Walter M.E."/>
            <person name="Yandava C."/>
            <person name="Young S."/>
            <person name="Zeng Q."/>
            <person name="Zucker J."/>
            <person name="Felipe M.S."/>
            <person name="Goldman G.H."/>
            <person name="Haas B.J."/>
            <person name="McEwen J.G."/>
            <person name="Nino-Vega G."/>
            <person name="Puccia R."/>
            <person name="San-Blas G."/>
            <person name="Soares C.M."/>
            <person name="Birren B.W."/>
            <person name="Cuomo C.A."/>
        </authorList>
    </citation>
    <scope>NUCLEOTIDE SEQUENCE [LARGE SCALE GENOMIC DNA]</scope>
    <source>
        <strain evidence="2">ATCC MYA-826 / Pb01</strain>
    </source>
</reference>
<accession>C1H715</accession>
<dbReference type="KEGG" id="pbl:PAAG_06556"/>
<dbReference type="STRING" id="502779.C1H715"/>
<dbReference type="GeneID" id="9094622"/>